<sequence>MSDHGDTNDTRGTGNAADTPADDAGTVPPRHRHDEPTRVVPAQRDVHGNPYWTSYQTPNSYKVRAEVQLPPHLPGIIIFVHGVNSEGEWYDDAEQALCDGLNDRLNRTDLTPNGYLTSDSNAEQTVARQTDPKVEGRSPVIRFYWGYRAPDGQEKNWSIPLRNEEGADCWNPQRAEHAGPWYWGGGPFQNGTNNLLQLWSKEGMKQRVFGFFDIQSLNDLWDRDLENAPSRQYYAHAAHRLAKLVDRIREENPRDTVTIMSHSQGTMIAMAATLLCTRRAPDAVIVMNSPYAMKDRLIDKVTCGDQRQTTAARVNTLKAVAARLKQDQKVFTENELKQLQCGATQDRHLWQPNTMLKNGVPERDNHGRLYVYFNPHDRVMGTSPLQSIGWQGVDDNVLAQLGDNVKQRMLARGTPCGDEPGVRKFGTLPPIPDPAPSVKATDFWNGNDATMGSDLWTVPNVNQIVTINAEKVPEPITAHFMSQPVEIRQFRQADGTPKDVVMYFDQSRSSQYLWGGRDKTGKYYEPSFPYFASVYQPRWVWDNRMSPFAGRTTRMETVDELHKRLESYQPWPTNHSTLPKHAKFMRQVVAYDVPIGFCDSYESFDFWRELMVSADWTQQGRGLNTYCQDTYFTACQLDVPAIPLEIDPETVEEAEEKQEAAELSRQTYGRGLQ</sequence>
<protein>
    <submittedName>
        <fullName evidence="4">DUF3274 domain-containing protein</fullName>
    </submittedName>
</protein>
<dbReference type="Gene3D" id="3.40.50.1820">
    <property type="entry name" value="alpha/beta hydrolase"/>
    <property type="match status" value="1"/>
</dbReference>
<dbReference type="SUPFAM" id="SSF53474">
    <property type="entry name" value="alpha/beta-Hydrolases"/>
    <property type="match status" value="1"/>
</dbReference>
<dbReference type="Pfam" id="PF24322">
    <property type="entry name" value="Tle3"/>
    <property type="match status" value="1"/>
</dbReference>
<dbReference type="Pfam" id="PF11678">
    <property type="entry name" value="Tle3_C"/>
    <property type="match status" value="1"/>
</dbReference>
<feature type="region of interest" description="Disordered" evidence="1">
    <location>
        <begin position="1"/>
        <end position="38"/>
    </location>
</feature>
<evidence type="ECO:0000313" key="5">
    <source>
        <dbReference type="Proteomes" id="UP001430149"/>
    </source>
</evidence>
<dbReference type="EMBL" id="JADIKE010000032">
    <property type="protein sequence ID" value="MBM7125220.1"/>
    <property type="molecule type" value="Genomic_DNA"/>
</dbReference>
<keyword evidence="5" id="KW-1185">Reference proteome</keyword>
<dbReference type="RefSeq" id="WP_204680747.1">
    <property type="nucleotide sequence ID" value="NZ_BSNR01000010.1"/>
</dbReference>
<dbReference type="InterPro" id="IPR056221">
    <property type="entry name" value="Tle3_ab_dom"/>
</dbReference>
<organism evidence="4 5">
    <name type="scientific">Dyella flava</name>
    <dbReference type="NCBI Taxonomy" id="1920170"/>
    <lineage>
        <taxon>Bacteria</taxon>
        <taxon>Pseudomonadati</taxon>
        <taxon>Pseudomonadota</taxon>
        <taxon>Gammaproteobacteria</taxon>
        <taxon>Lysobacterales</taxon>
        <taxon>Rhodanobacteraceae</taxon>
        <taxon>Dyella</taxon>
    </lineage>
</organism>
<evidence type="ECO:0000259" key="2">
    <source>
        <dbReference type="Pfam" id="PF11678"/>
    </source>
</evidence>
<name>A0ABS2K1U7_9GAMM</name>
<accession>A0ABS2K1U7</accession>
<reference evidence="4" key="1">
    <citation type="submission" date="2020-10" db="EMBL/GenBank/DDBJ databases">
        <title>Phylogeny of dyella-like bacteria.</title>
        <authorList>
            <person name="Fu J."/>
        </authorList>
    </citation>
    <scope>NUCLEOTIDE SEQUENCE</scope>
    <source>
        <strain evidence="4">DHOC52</strain>
    </source>
</reference>
<feature type="domain" description="T6SS Tle3 phospholipase effector alpha/beta" evidence="3">
    <location>
        <begin position="73"/>
        <end position="393"/>
    </location>
</feature>
<dbReference type="Proteomes" id="UP001430149">
    <property type="component" value="Unassembled WGS sequence"/>
</dbReference>
<evidence type="ECO:0000259" key="3">
    <source>
        <dbReference type="Pfam" id="PF24322"/>
    </source>
</evidence>
<evidence type="ECO:0000256" key="1">
    <source>
        <dbReference type="SAM" id="MobiDB-lite"/>
    </source>
</evidence>
<gene>
    <name evidence="4" type="ORF">ISP19_07465</name>
</gene>
<feature type="region of interest" description="Disordered" evidence="1">
    <location>
        <begin position="653"/>
        <end position="673"/>
    </location>
</feature>
<dbReference type="InterPro" id="IPR021692">
    <property type="entry name" value="Tle3_C"/>
</dbReference>
<feature type="domain" description="Antibacterial effector protein Tle3 C-terminal" evidence="2">
    <location>
        <begin position="552"/>
        <end position="621"/>
    </location>
</feature>
<dbReference type="InterPro" id="IPR029058">
    <property type="entry name" value="AB_hydrolase_fold"/>
</dbReference>
<proteinExistence type="predicted"/>
<evidence type="ECO:0000313" key="4">
    <source>
        <dbReference type="EMBL" id="MBM7125220.1"/>
    </source>
</evidence>
<comment type="caution">
    <text evidence="4">The sequence shown here is derived from an EMBL/GenBank/DDBJ whole genome shotgun (WGS) entry which is preliminary data.</text>
</comment>